<dbReference type="PANTHER" id="PTHR47212">
    <property type="entry name" value="ADHESIN-LIKE PROTEIN, PUTATIVE (DUF3741)-RELATED"/>
    <property type="match status" value="1"/>
</dbReference>
<dbReference type="Pfam" id="PF12552">
    <property type="entry name" value="DUF3741"/>
    <property type="match status" value="1"/>
</dbReference>
<gene>
    <name evidence="4" type="ORF">CEPIT_LOCUS12395</name>
</gene>
<dbReference type="InterPro" id="IPR022212">
    <property type="entry name" value="DUF3741"/>
</dbReference>
<dbReference type="PANTHER" id="PTHR47212:SF4">
    <property type="entry name" value="ADHESIN-LIKE PROTEIN, PUTATIVE (DUF3741)-RELATED"/>
    <property type="match status" value="1"/>
</dbReference>
<evidence type="ECO:0000256" key="1">
    <source>
        <dbReference type="SAM" id="MobiDB-lite"/>
    </source>
</evidence>
<feature type="region of interest" description="Disordered" evidence="1">
    <location>
        <begin position="251"/>
        <end position="293"/>
    </location>
</feature>
<feature type="compositionally biased region" description="Low complexity" evidence="1">
    <location>
        <begin position="419"/>
        <end position="429"/>
    </location>
</feature>
<feature type="domain" description="DUF4378" evidence="3">
    <location>
        <begin position="600"/>
        <end position="742"/>
    </location>
</feature>
<feature type="domain" description="DUF3741" evidence="2">
    <location>
        <begin position="203"/>
        <end position="230"/>
    </location>
</feature>
<evidence type="ECO:0000313" key="4">
    <source>
        <dbReference type="EMBL" id="CAH9093162.1"/>
    </source>
</evidence>
<sequence>MAKRAHRRSLRYERDRAGCMWSFIRIFDFRRSVSSRKLLADRRQTIRAGVASSLKVTSPDHSENSVRVEGTKERELATCDEVKTRVKQLMHEDMINKSTHKNQSNDDTKVEAQPFESTHRIKPAKKTNEVLRHSRNLSLSGLDDDVTRTGSEVSSSRYKVCSSSDLHCSTEEQLSSAIEVFINHKLKNSNIPIREEVEINSDKSKELTDALETLRSNKELFHRLLQDPNSNLVKHIESLDDGLQKEADDEITEHNKQQPQRSHRRTKSQGSSHSSSKIVILKPGPIHNKVPSERNSSLFSFTEIKRKLKHVMGKDHREIISPEVKKRANNSEKGISGDNVGWSSPNRNHFYTERFAKPLPSTCDYHPKKRVPDIYLEAKKHIFEMLDSGEEKEGSSMSGNLSKSLGRILSFPTNYYSSSRSSSSNSFSSEDQIRFPQRRVEANVPSTGAVQDSQETSQSKCQEDERVSNASRDLSSSSITINTDSSYVTVSFGEESSEMTIESLETELQGAEHISPPPDYAHSFESRKDDPDCAMDRTERPSPISVLDPLCIEDDISPSSTPCQSVEPEIQPRKIHFEEPADSTVDQPLRTCLESEETAFEYVEAVLLGSDLNWDDFLLRWLSSDQILDPSLFDEVELFSSRSCHDQKLLFDCTNEVLKNVIDRHFPIVRQSIRPRPKGMDLIHEVWNGVEWYLLKHSSTRSLDQLVSKQLARSGEWLDLHFDIGNIGFVIESAVLEDLLEEIIIEALLGVISTC</sequence>
<feature type="compositionally biased region" description="Polar residues" evidence="1">
    <location>
        <begin position="444"/>
        <end position="460"/>
    </location>
</feature>
<dbReference type="Proteomes" id="UP001152523">
    <property type="component" value="Unassembled WGS sequence"/>
</dbReference>
<dbReference type="EMBL" id="CAMAPF010000075">
    <property type="protein sequence ID" value="CAH9093162.1"/>
    <property type="molecule type" value="Genomic_DNA"/>
</dbReference>
<reference evidence="4" key="1">
    <citation type="submission" date="2022-07" db="EMBL/GenBank/DDBJ databases">
        <authorList>
            <person name="Macas J."/>
            <person name="Novak P."/>
            <person name="Neumann P."/>
        </authorList>
    </citation>
    <scope>NUCLEOTIDE SEQUENCE</scope>
</reference>
<evidence type="ECO:0000259" key="2">
    <source>
        <dbReference type="Pfam" id="PF12552"/>
    </source>
</evidence>
<evidence type="ECO:0000259" key="3">
    <source>
        <dbReference type="Pfam" id="PF14309"/>
    </source>
</evidence>
<accession>A0AAV0D6B9</accession>
<evidence type="ECO:0008006" key="6">
    <source>
        <dbReference type="Google" id="ProtNLM"/>
    </source>
</evidence>
<organism evidence="4 5">
    <name type="scientific">Cuscuta epithymum</name>
    <dbReference type="NCBI Taxonomy" id="186058"/>
    <lineage>
        <taxon>Eukaryota</taxon>
        <taxon>Viridiplantae</taxon>
        <taxon>Streptophyta</taxon>
        <taxon>Embryophyta</taxon>
        <taxon>Tracheophyta</taxon>
        <taxon>Spermatophyta</taxon>
        <taxon>Magnoliopsida</taxon>
        <taxon>eudicotyledons</taxon>
        <taxon>Gunneridae</taxon>
        <taxon>Pentapetalae</taxon>
        <taxon>asterids</taxon>
        <taxon>lamiids</taxon>
        <taxon>Solanales</taxon>
        <taxon>Convolvulaceae</taxon>
        <taxon>Cuscuteae</taxon>
        <taxon>Cuscuta</taxon>
        <taxon>Cuscuta subgen. Cuscuta</taxon>
    </lineage>
</organism>
<keyword evidence="5" id="KW-1185">Reference proteome</keyword>
<comment type="caution">
    <text evidence="4">The sequence shown here is derived from an EMBL/GenBank/DDBJ whole genome shotgun (WGS) entry which is preliminary data.</text>
</comment>
<evidence type="ECO:0000313" key="5">
    <source>
        <dbReference type="Proteomes" id="UP001152523"/>
    </source>
</evidence>
<dbReference type="Pfam" id="PF14309">
    <property type="entry name" value="DUF4378"/>
    <property type="match status" value="1"/>
</dbReference>
<protein>
    <recommendedName>
        <fullName evidence="6">DUF4378 domain-containing protein</fullName>
    </recommendedName>
</protein>
<name>A0AAV0D6B9_9ASTE</name>
<proteinExistence type="predicted"/>
<dbReference type="InterPro" id="IPR025486">
    <property type="entry name" value="DUF4378"/>
</dbReference>
<feature type="region of interest" description="Disordered" evidence="1">
    <location>
        <begin position="419"/>
        <end position="477"/>
    </location>
</feature>
<dbReference type="AlphaFoldDB" id="A0AAV0D6B9"/>